<dbReference type="Proteomes" id="UP001344906">
    <property type="component" value="Unassembled WGS sequence"/>
</dbReference>
<organism evidence="1 2">
    <name type="scientific">Dictyobacter halimunensis</name>
    <dbReference type="NCBI Taxonomy" id="3026934"/>
    <lineage>
        <taxon>Bacteria</taxon>
        <taxon>Bacillati</taxon>
        <taxon>Chloroflexota</taxon>
        <taxon>Ktedonobacteria</taxon>
        <taxon>Ktedonobacterales</taxon>
        <taxon>Dictyobacteraceae</taxon>
        <taxon>Dictyobacter</taxon>
    </lineage>
</organism>
<sequence length="73" mass="8838">MRRQPGAPRSLVSWENWQWEIVRGMQQIASLLDRPGENMSRWFWHRPFLVHNRFSPQLPNMDEYSRNKAGKQT</sequence>
<protein>
    <submittedName>
        <fullName evidence="1">Uncharacterized protein</fullName>
    </submittedName>
</protein>
<comment type="caution">
    <text evidence="1">The sequence shown here is derived from an EMBL/GenBank/DDBJ whole genome shotgun (WGS) entry which is preliminary data.</text>
</comment>
<dbReference type="EMBL" id="BSRI01000001">
    <property type="protein sequence ID" value="GLV55399.1"/>
    <property type="molecule type" value="Genomic_DNA"/>
</dbReference>
<evidence type="ECO:0000313" key="1">
    <source>
        <dbReference type="EMBL" id="GLV55399.1"/>
    </source>
</evidence>
<reference evidence="1 2" key="1">
    <citation type="submission" date="2023-02" db="EMBL/GenBank/DDBJ databases">
        <title>Dictyobacter halimunensis sp. nov., a new member of the class Ktedonobacteria from forest soil in a geothermal area.</title>
        <authorList>
            <person name="Rachmania M.K."/>
            <person name="Ningsih F."/>
            <person name="Sakai Y."/>
            <person name="Yabe S."/>
            <person name="Yokota A."/>
            <person name="Sjamsuridzal W."/>
        </authorList>
    </citation>
    <scope>NUCLEOTIDE SEQUENCE [LARGE SCALE GENOMIC DNA]</scope>
    <source>
        <strain evidence="1 2">S3.2.2.5</strain>
    </source>
</reference>
<keyword evidence="2" id="KW-1185">Reference proteome</keyword>
<proteinExistence type="predicted"/>
<gene>
    <name evidence="1" type="ORF">KDH_22430</name>
</gene>
<evidence type="ECO:0000313" key="2">
    <source>
        <dbReference type="Proteomes" id="UP001344906"/>
    </source>
</evidence>
<accession>A0ABQ6FMD7</accession>
<name>A0ABQ6FMD7_9CHLR</name>